<reference evidence="1" key="1">
    <citation type="submission" date="2022-06" db="EMBL/GenBank/DDBJ databases">
        <authorList>
            <consortium name="SYNGENTA / RWTH Aachen University"/>
        </authorList>
    </citation>
    <scope>NUCLEOTIDE SEQUENCE</scope>
</reference>
<protein>
    <submittedName>
        <fullName evidence="1">Uncharacterized protein</fullName>
    </submittedName>
</protein>
<dbReference type="Proteomes" id="UP001153365">
    <property type="component" value="Unassembled WGS sequence"/>
</dbReference>
<evidence type="ECO:0000313" key="2">
    <source>
        <dbReference type="Proteomes" id="UP001153365"/>
    </source>
</evidence>
<dbReference type="AlphaFoldDB" id="A0AAV0BM17"/>
<proteinExistence type="predicted"/>
<name>A0AAV0BM17_PHAPC</name>
<evidence type="ECO:0000313" key="1">
    <source>
        <dbReference type="EMBL" id="CAH7688299.1"/>
    </source>
</evidence>
<keyword evidence="2" id="KW-1185">Reference proteome</keyword>
<gene>
    <name evidence="1" type="ORF">PPACK8108_LOCUS23244</name>
</gene>
<comment type="caution">
    <text evidence="1">The sequence shown here is derived from an EMBL/GenBank/DDBJ whole genome shotgun (WGS) entry which is preliminary data.</text>
</comment>
<sequence length="121" mass="13563">MPRAKTNLATGNNLLFHLTNIDYAIICAWLSKPSNYSSCFGKHGSTNIGQPPASKENGFNLMVNELKKKTKLGLHLTSKQMKEAAPTPVIDEQLFRFPKMDEDIREEEDINPITNSDINTN</sequence>
<organism evidence="1 2">
    <name type="scientific">Phakopsora pachyrhizi</name>
    <name type="common">Asian soybean rust disease fungus</name>
    <dbReference type="NCBI Taxonomy" id="170000"/>
    <lineage>
        <taxon>Eukaryota</taxon>
        <taxon>Fungi</taxon>
        <taxon>Dikarya</taxon>
        <taxon>Basidiomycota</taxon>
        <taxon>Pucciniomycotina</taxon>
        <taxon>Pucciniomycetes</taxon>
        <taxon>Pucciniales</taxon>
        <taxon>Phakopsoraceae</taxon>
        <taxon>Phakopsora</taxon>
    </lineage>
</organism>
<accession>A0AAV0BM17</accession>
<dbReference type="EMBL" id="CALTRL010005967">
    <property type="protein sequence ID" value="CAH7688299.1"/>
    <property type="molecule type" value="Genomic_DNA"/>
</dbReference>